<accession>A0AAW8F1S6</accession>
<dbReference type="Gene3D" id="3.20.20.30">
    <property type="entry name" value="Luciferase-like domain"/>
    <property type="match status" value="1"/>
</dbReference>
<dbReference type="NCBIfam" id="TIGR03557">
    <property type="entry name" value="F420_G6P_family"/>
    <property type="match status" value="1"/>
</dbReference>
<dbReference type="InterPro" id="IPR050564">
    <property type="entry name" value="F420-G6PD/mer"/>
</dbReference>
<dbReference type="PANTHER" id="PTHR43244:SF1">
    <property type="entry name" value="5,10-METHYLENETETRAHYDROMETHANOPTERIN REDUCTASE"/>
    <property type="match status" value="1"/>
</dbReference>
<dbReference type="InterPro" id="IPR036661">
    <property type="entry name" value="Luciferase-like_sf"/>
</dbReference>
<dbReference type="AlphaFoldDB" id="A0AAW8F1S6"/>
<keyword evidence="1 3" id="KW-0560">Oxidoreductase</keyword>
<evidence type="ECO:0000313" key="3">
    <source>
        <dbReference type="EMBL" id="MDQ0649448.1"/>
    </source>
</evidence>
<dbReference type="PANTHER" id="PTHR43244">
    <property type="match status" value="1"/>
</dbReference>
<dbReference type="GO" id="GO:0016705">
    <property type="term" value="F:oxidoreductase activity, acting on paired donors, with incorporation or reduction of molecular oxygen"/>
    <property type="evidence" value="ECO:0007669"/>
    <property type="project" value="InterPro"/>
</dbReference>
<reference evidence="3 4" key="1">
    <citation type="submission" date="2023-07" db="EMBL/GenBank/DDBJ databases">
        <title>Comparative genomics of wheat-associated soil bacteria to identify genetic determinants of phenazine resistance.</title>
        <authorList>
            <person name="Mouncey N."/>
        </authorList>
    </citation>
    <scope>NUCLEOTIDE SEQUENCE [LARGE SCALE GENOMIC DNA]</scope>
    <source>
        <strain evidence="3 4">W4I9-1</strain>
    </source>
</reference>
<evidence type="ECO:0000259" key="2">
    <source>
        <dbReference type="Pfam" id="PF00296"/>
    </source>
</evidence>
<dbReference type="InterPro" id="IPR023907">
    <property type="entry name" value="Non-F420_Flavin_OxRdtase"/>
</dbReference>
<evidence type="ECO:0000313" key="4">
    <source>
        <dbReference type="Proteomes" id="UP001244427"/>
    </source>
</evidence>
<dbReference type="GO" id="GO:0052749">
    <property type="term" value="F:glucose-6-phosphate dehydrogenase (coenzyme F420) activity"/>
    <property type="evidence" value="ECO:0007669"/>
    <property type="project" value="UniProtKB-EC"/>
</dbReference>
<dbReference type="EMBL" id="JAUSXV010000001">
    <property type="protein sequence ID" value="MDQ0649448.1"/>
    <property type="molecule type" value="Genomic_DNA"/>
</dbReference>
<dbReference type="InterPro" id="IPR019945">
    <property type="entry name" value="F420_G6P_DH-rel"/>
</dbReference>
<evidence type="ECO:0000256" key="1">
    <source>
        <dbReference type="ARBA" id="ARBA00023002"/>
    </source>
</evidence>
<keyword evidence="4" id="KW-1185">Reference proteome</keyword>
<name>A0AAW8F1S6_9MICO</name>
<feature type="domain" description="Luciferase-like" evidence="2">
    <location>
        <begin position="23"/>
        <end position="300"/>
    </location>
</feature>
<dbReference type="EC" id="1.1.98.2" evidence="3"/>
<protein>
    <submittedName>
        <fullName evidence="3">Coenzyme F420-dependent glucose-6-phosphate dehydrogenase</fullName>
        <ecNumber evidence="3">1.1.98.2</ecNumber>
    </submittedName>
</protein>
<organism evidence="3 4">
    <name type="scientific">Microbacterium natoriense</name>
    <dbReference type="NCBI Taxonomy" id="284570"/>
    <lineage>
        <taxon>Bacteria</taxon>
        <taxon>Bacillati</taxon>
        <taxon>Actinomycetota</taxon>
        <taxon>Actinomycetes</taxon>
        <taxon>Micrococcales</taxon>
        <taxon>Microbacteriaceae</taxon>
        <taxon>Microbacterium</taxon>
    </lineage>
</organism>
<dbReference type="Proteomes" id="UP001244427">
    <property type="component" value="Unassembled WGS sequence"/>
</dbReference>
<gene>
    <name evidence="3" type="ORF">QFZ53_003644</name>
</gene>
<dbReference type="InterPro" id="IPR011251">
    <property type="entry name" value="Luciferase-like_dom"/>
</dbReference>
<sequence length="340" mass="36741">MGAGFFLALGKERSVTVIGYHASHEQVPPGRLLAAVRLAETAGFDAAMCSDHLAPWTRNQGESGYAWSWLGAALATTRFPIGLVTAPGQRYHPVVAAQAIATVAEMFPGRFWAALGSGEALNEHVTGDPWPDKDARDRRLRECVRVIRSLLDGERVSAHAEVRVHEARVWSRPSTPPPLLAAAVSPHTASSAAAWADGVITVGTDAAASSETFQAYRRAGGPGRTVLQVHISLEDTLDEAMATAREQWSHSTAPAELMWDVEQPEEFEALADPTDENLRRSVIITASTQELAERIAELARGVDEVYLHHVGRAQSPFLHRCGAELLPALRGLLGTETSQR</sequence>
<comment type="caution">
    <text evidence="3">The sequence shown here is derived from an EMBL/GenBank/DDBJ whole genome shotgun (WGS) entry which is preliminary data.</text>
</comment>
<dbReference type="Pfam" id="PF00296">
    <property type="entry name" value="Bac_luciferase"/>
    <property type="match status" value="1"/>
</dbReference>
<proteinExistence type="predicted"/>
<dbReference type="SUPFAM" id="SSF51679">
    <property type="entry name" value="Bacterial luciferase-like"/>
    <property type="match status" value="1"/>
</dbReference>
<dbReference type="NCBIfam" id="TIGR03885">
    <property type="entry name" value="flavin_revert"/>
    <property type="match status" value="1"/>
</dbReference>